<dbReference type="PROSITE" id="PS50983">
    <property type="entry name" value="FE_B12_PBP"/>
    <property type="match status" value="1"/>
</dbReference>
<evidence type="ECO:0000256" key="4">
    <source>
        <dbReference type="ARBA" id="ARBA00022729"/>
    </source>
</evidence>
<organism evidence="8 9">
    <name type="scientific">Roseburia inulinivorans</name>
    <dbReference type="NCBI Taxonomy" id="360807"/>
    <lineage>
        <taxon>Bacteria</taxon>
        <taxon>Bacillati</taxon>
        <taxon>Bacillota</taxon>
        <taxon>Clostridia</taxon>
        <taxon>Lachnospirales</taxon>
        <taxon>Lachnospiraceae</taxon>
        <taxon>Roseburia</taxon>
    </lineage>
</organism>
<evidence type="ECO:0000256" key="6">
    <source>
        <dbReference type="SAM" id="SignalP"/>
    </source>
</evidence>
<keyword evidence="4 6" id="KW-0732">Signal</keyword>
<dbReference type="PANTHER" id="PTHR30532:SF28">
    <property type="entry name" value="PETROBACTIN-BINDING PROTEIN YCLQ"/>
    <property type="match status" value="1"/>
</dbReference>
<evidence type="ECO:0000313" key="9">
    <source>
        <dbReference type="Proteomes" id="UP000049828"/>
    </source>
</evidence>
<proteinExistence type="inferred from homology"/>
<keyword evidence="9" id="KW-1185">Reference proteome</keyword>
<comment type="similarity">
    <text evidence="2">Belongs to the bacterial solute-binding protein 8 family.</text>
</comment>
<feature type="compositionally biased region" description="Basic and acidic residues" evidence="5">
    <location>
        <begin position="260"/>
        <end position="275"/>
    </location>
</feature>
<dbReference type="OrthoDB" id="63946at2"/>
<dbReference type="SUPFAM" id="SSF53807">
    <property type="entry name" value="Helical backbone' metal receptor"/>
    <property type="match status" value="1"/>
</dbReference>
<feature type="compositionally biased region" description="Polar residues" evidence="5">
    <location>
        <begin position="278"/>
        <end position="288"/>
    </location>
</feature>
<dbReference type="AlphaFoldDB" id="A0A0M6WL22"/>
<dbReference type="PANTHER" id="PTHR30532">
    <property type="entry name" value="IRON III DICITRATE-BINDING PERIPLASMIC PROTEIN"/>
    <property type="match status" value="1"/>
</dbReference>
<gene>
    <name evidence="8" type="ORF">RIL183_02851</name>
</gene>
<dbReference type="Gene3D" id="3.40.50.1980">
    <property type="entry name" value="Nitrogenase molybdenum iron protein domain"/>
    <property type="match status" value="2"/>
</dbReference>
<name>A0A0M6WL22_9FIRM</name>
<dbReference type="InterPro" id="IPR002491">
    <property type="entry name" value="ABC_transptr_periplasmic_BD"/>
</dbReference>
<dbReference type="Proteomes" id="UP000049828">
    <property type="component" value="Unassembled WGS sequence"/>
</dbReference>
<comment type="subcellular location">
    <subcellularLocation>
        <location evidence="1">Cell envelope</location>
    </subcellularLocation>
</comment>
<evidence type="ECO:0000259" key="7">
    <source>
        <dbReference type="PROSITE" id="PS50983"/>
    </source>
</evidence>
<keyword evidence="3" id="KW-0813">Transport</keyword>
<reference evidence="9" key="1">
    <citation type="submission" date="2015-05" db="EMBL/GenBank/DDBJ databases">
        <authorList>
            <consortium name="Pathogen Informatics"/>
        </authorList>
    </citation>
    <scope>NUCLEOTIDE SEQUENCE [LARGE SCALE GENOMIC DNA]</scope>
    <source>
        <strain evidence="9">L1-83</strain>
    </source>
</reference>
<feature type="region of interest" description="Disordered" evidence="5">
    <location>
        <begin position="260"/>
        <end position="288"/>
    </location>
</feature>
<dbReference type="Pfam" id="PF01497">
    <property type="entry name" value="Peripla_BP_2"/>
    <property type="match status" value="1"/>
</dbReference>
<sequence length="370" mass="39509">MKKKFALLLVSVMAVGLVACGQAKEGKTEAANNPAIQTTEVSENTEVSEGTEAGTPEFLQITTLNANKEEVEITVPYNPQRIAILDLAVLDIIDNLGLGDRVVGTANTSIDYLSDYVGNSEIKNLGTIKEADMEAVMECEPDVIFIGGRLSASYDTLSEIAPVIYLSTDAEIGLVESVIKNATTIASLFGLESEIEEKTSDFAERITALQAVADGKTALIGMTTSGSFNLLGNDGRCSIIGGEIGFNNLTASGTGDAQIEKNTEEQNSQEKKGYGKSDNASSPHGNESSFETIVAENPDYIFVMDRDSAIGTEGAQLAQEIMENELVMSTDAYKNGNIVYLEHPAVWYTAEGGITALDIMLQDLESTLLE</sequence>
<accession>A0A0M6WL22</accession>
<dbReference type="InterPro" id="IPR051313">
    <property type="entry name" value="Bact_iron-sidero_bind"/>
</dbReference>
<dbReference type="GO" id="GO:1901678">
    <property type="term" value="P:iron coordination entity transport"/>
    <property type="evidence" value="ECO:0007669"/>
    <property type="project" value="UniProtKB-ARBA"/>
</dbReference>
<evidence type="ECO:0000256" key="3">
    <source>
        <dbReference type="ARBA" id="ARBA00022448"/>
    </source>
</evidence>
<protein>
    <submittedName>
        <fullName evidence="8">ABC transporter periplasmic protein</fullName>
    </submittedName>
</protein>
<evidence type="ECO:0000256" key="1">
    <source>
        <dbReference type="ARBA" id="ARBA00004196"/>
    </source>
</evidence>
<dbReference type="RefSeq" id="WP_055039508.1">
    <property type="nucleotide sequence ID" value="NZ_CAKZTK010000031.1"/>
</dbReference>
<feature type="signal peptide" evidence="6">
    <location>
        <begin position="1"/>
        <end position="23"/>
    </location>
</feature>
<dbReference type="EMBL" id="CVRS01000067">
    <property type="protein sequence ID" value="CRL37052.1"/>
    <property type="molecule type" value="Genomic_DNA"/>
</dbReference>
<dbReference type="GO" id="GO:0030288">
    <property type="term" value="C:outer membrane-bounded periplasmic space"/>
    <property type="evidence" value="ECO:0007669"/>
    <property type="project" value="TreeGrafter"/>
</dbReference>
<dbReference type="PROSITE" id="PS51257">
    <property type="entry name" value="PROKAR_LIPOPROTEIN"/>
    <property type="match status" value="1"/>
</dbReference>
<feature type="domain" description="Fe/B12 periplasmic-binding" evidence="7">
    <location>
        <begin position="81"/>
        <end position="370"/>
    </location>
</feature>
<evidence type="ECO:0000313" key="8">
    <source>
        <dbReference type="EMBL" id="CRL37052.1"/>
    </source>
</evidence>
<evidence type="ECO:0000256" key="5">
    <source>
        <dbReference type="SAM" id="MobiDB-lite"/>
    </source>
</evidence>
<evidence type="ECO:0000256" key="2">
    <source>
        <dbReference type="ARBA" id="ARBA00008814"/>
    </source>
</evidence>
<feature type="chain" id="PRO_5043121533" evidence="6">
    <location>
        <begin position="24"/>
        <end position="370"/>
    </location>
</feature>